<feature type="compositionally biased region" description="Basic and acidic residues" evidence="1">
    <location>
        <begin position="115"/>
        <end position="130"/>
    </location>
</feature>
<sequence>MKSPVFLRKAQRRRKRILPLIPILADINSTLQGLVRGHPVTAASRALGLFRPPIKPPVGKRCPGAQHARAPTDRVTPRNTVENKHERTFDINYMKEFSTLGELNSQYPTVSSKKTTIEHEKIGEDAGERRTRPRQSTPHLRCCSLHQKFSPSSRCVAAYERACPPDKQRLHPSLQPTYSTTTMPTQTSKHSKAD</sequence>
<protein>
    <submittedName>
        <fullName evidence="2">Uncharacterized protein</fullName>
    </submittedName>
</protein>
<comment type="caution">
    <text evidence="2">The sequence shown here is derived from an EMBL/GenBank/DDBJ whole genome shotgun (WGS) entry which is preliminary data.</text>
</comment>
<organism evidence="2 3">
    <name type="scientific">Eumeta variegata</name>
    <name type="common">Bagworm moth</name>
    <name type="synonym">Eumeta japonica</name>
    <dbReference type="NCBI Taxonomy" id="151549"/>
    <lineage>
        <taxon>Eukaryota</taxon>
        <taxon>Metazoa</taxon>
        <taxon>Ecdysozoa</taxon>
        <taxon>Arthropoda</taxon>
        <taxon>Hexapoda</taxon>
        <taxon>Insecta</taxon>
        <taxon>Pterygota</taxon>
        <taxon>Neoptera</taxon>
        <taxon>Endopterygota</taxon>
        <taxon>Lepidoptera</taxon>
        <taxon>Glossata</taxon>
        <taxon>Ditrysia</taxon>
        <taxon>Tineoidea</taxon>
        <taxon>Psychidae</taxon>
        <taxon>Oiketicinae</taxon>
        <taxon>Eumeta</taxon>
    </lineage>
</organism>
<feature type="region of interest" description="Disordered" evidence="1">
    <location>
        <begin position="108"/>
        <end position="136"/>
    </location>
</feature>
<reference evidence="2 3" key="1">
    <citation type="journal article" date="2019" name="Commun. Biol.">
        <title>The bagworm genome reveals a unique fibroin gene that provides high tensile strength.</title>
        <authorList>
            <person name="Kono N."/>
            <person name="Nakamura H."/>
            <person name="Ohtoshi R."/>
            <person name="Tomita M."/>
            <person name="Numata K."/>
            <person name="Arakawa K."/>
        </authorList>
    </citation>
    <scope>NUCLEOTIDE SEQUENCE [LARGE SCALE GENOMIC DNA]</scope>
</reference>
<proteinExistence type="predicted"/>
<name>A0A4C1TWM9_EUMVA</name>
<accession>A0A4C1TWM9</accession>
<keyword evidence="3" id="KW-1185">Reference proteome</keyword>
<dbReference type="EMBL" id="BGZK01000097">
    <property type="protein sequence ID" value="GBP18465.1"/>
    <property type="molecule type" value="Genomic_DNA"/>
</dbReference>
<feature type="region of interest" description="Disordered" evidence="1">
    <location>
        <begin position="166"/>
        <end position="194"/>
    </location>
</feature>
<dbReference type="AlphaFoldDB" id="A0A4C1TWM9"/>
<evidence type="ECO:0000313" key="2">
    <source>
        <dbReference type="EMBL" id="GBP18465.1"/>
    </source>
</evidence>
<gene>
    <name evidence="2" type="ORF">EVAR_93870_1</name>
</gene>
<feature type="compositionally biased region" description="Low complexity" evidence="1">
    <location>
        <begin position="175"/>
        <end position="188"/>
    </location>
</feature>
<dbReference type="Proteomes" id="UP000299102">
    <property type="component" value="Unassembled WGS sequence"/>
</dbReference>
<evidence type="ECO:0000256" key="1">
    <source>
        <dbReference type="SAM" id="MobiDB-lite"/>
    </source>
</evidence>
<evidence type="ECO:0000313" key="3">
    <source>
        <dbReference type="Proteomes" id="UP000299102"/>
    </source>
</evidence>